<keyword evidence="2" id="KW-1185">Reference proteome</keyword>
<dbReference type="AlphaFoldDB" id="A0AAV5T0D9"/>
<accession>A0AAV5T0D9</accession>
<proteinExistence type="predicted"/>
<dbReference type="Proteomes" id="UP001432027">
    <property type="component" value="Unassembled WGS sequence"/>
</dbReference>
<gene>
    <name evidence="1" type="ORF">PENTCL1PPCAC_11126</name>
</gene>
<reference evidence="1" key="1">
    <citation type="submission" date="2023-10" db="EMBL/GenBank/DDBJ databases">
        <title>Genome assembly of Pristionchus species.</title>
        <authorList>
            <person name="Yoshida K."/>
            <person name="Sommer R.J."/>
        </authorList>
    </citation>
    <scope>NUCLEOTIDE SEQUENCE</scope>
    <source>
        <strain evidence="1">RS0144</strain>
    </source>
</reference>
<comment type="caution">
    <text evidence="1">The sequence shown here is derived from an EMBL/GenBank/DDBJ whole genome shotgun (WGS) entry which is preliminary data.</text>
</comment>
<dbReference type="EMBL" id="BTSX01000003">
    <property type="protein sequence ID" value="GMS88951.1"/>
    <property type="molecule type" value="Genomic_DNA"/>
</dbReference>
<protein>
    <submittedName>
        <fullName evidence="1">Uncharacterized protein</fullName>
    </submittedName>
</protein>
<feature type="non-terminal residue" evidence="1">
    <location>
        <position position="1"/>
    </location>
</feature>
<evidence type="ECO:0000313" key="1">
    <source>
        <dbReference type="EMBL" id="GMS88951.1"/>
    </source>
</evidence>
<evidence type="ECO:0000313" key="2">
    <source>
        <dbReference type="Proteomes" id="UP001432027"/>
    </source>
</evidence>
<name>A0AAV5T0D9_9BILA</name>
<sequence length="163" mass="18462">FKASPLSKPAAATSMWKEFEKDPREMRESVRIRESTNSILCSGDLAEHDGIAGRSDELDKKLSQLQMKFDIVYEQYSLSQMLADSADEVDELFGVDTSARLCDVTSLGLPPLVEGHIAAGVREWQAKIDDMPWARQVRASLDEEVELMTRRDQLRATIEMKRK</sequence>
<organism evidence="1 2">
    <name type="scientific">Pristionchus entomophagus</name>
    <dbReference type="NCBI Taxonomy" id="358040"/>
    <lineage>
        <taxon>Eukaryota</taxon>
        <taxon>Metazoa</taxon>
        <taxon>Ecdysozoa</taxon>
        <taxon>Nematoda</taxon>
        <taxon>Chromadorea</taxon>
        <taxon>Rhabditida</taxon>
        <taxon>Rhabditina</taxon>
        <taxon>Diplogasteromorpha</taxon>
        <taxon>Diplogasteroidea</taxon>
        <taxon>Neodiplogasteridae</taxon>
        <taxon>Pristionchus</taxon>
    </lineage>
</organism>